<name>A0ABR3JWQ3_9AGAR</name>
<evidence type="ECO:0000313" key="2">
    <source>
        <dbReference type="EMBL" id="KAL0960364.1"/>
    </source>
</evidence>
<feature type="region of interest" description="Disordered" evidence="1">
    <location>
        <begin position="1"/>
        <end position="24"/>
    </location>
</feature>
<sequence>MAPDDRSTDPRTSSASSQPVSPQFVTSIRQRLENRYFEGDVVWVSLRNKSHPGSVMEVPHIASISNGPFNTQHDPHNLGLDPRIRLQESLK</sequence>
<evidence type="ECO:0000256" key="1">
    <source>
        <dbReference type="SAM" id="MobiDB-lite"/>
    </source>
</evidence>
<comment type="caution">
    <text evidence="2">The sequence shown here is derived from an EMBL/GenBank/DDBJ whole genome shotgun (WGS) entry which is preliminary data.</text>
</comment>
<dbReference type="Proteomes" id="UP001556367">
    <property type="component" value="Unassembled WGS sequence"/>
</dbReference>
<keyword evidence="3" id="KW-1185">Reference proteome</keyword>
<evidence type="ECO:0008006" key="4">
    <source>
        <dbReference type="Google" id="ProtNLM"/>
    </source>
</evidence>
<protein>
    <recommendedName>
        <fullName evidence="4">HNH endonuclease</fullName>
    </recommendedName>
</protein>
<proteinExistence type="predicted"/>
<gene>
    <name evidence="2" type="ORF">HGRIS_011988</name>
</gene>
<organism evidence="2 3">
    <name type="scientific">Hohenbuehelia grisea</name>
    <dbReference type="NCBI Taxonomy" id="104357"/>
    <lineage>
        <taxon>Eukaryota</taxon>
        <taxon>Fungi</taxon>
        <taxon>Dikarya</taxon>
        <taxon>Basidiomycota</taxon>
        <taxon>Agaricomycotina</taxon>
        <taxon>Agaricomycetes</taxon>
        <taxon>Agaricomycetidae</taxon>
        <taxon>Agaricales</taxon>
        <taxon>Pleurotineae</taxon>
        <taxon>Pleurotaceae</taxon>
        <taxon>Hohenbuehelia</taxon>
    </lineage>
</organism>
<reference evidence="3" key="1">
    <citation type="submission" date="2024-06" db="EMBL/GenBank/DDBJ databases">
        <title>Multi-omics analyses provide insights into the biosynthesis of the anticancer antibiotic pleurotin in Hohenbuehelia grisea.</title>
        <authorList>
            <person name="Weaver J.A."/>
            <person name="Alberti F."/>
        </authorList>
    </citation>
    <scope>NUCLEOTIDE SEQUENCE [LARGE SCALE GENOMIC DNA]</scope>
    <source>
        <strain evidence="3">T-177</strain>
    </source>
</reference>
<accession>A0ABR3JWQ3</accession>
<dbReference type="EMBL" id="JASNQZ010000002">
    <property type="protein sequence ID" value="KAL0960364.1"/>
    <property type="molecule type" value="Genomic_DNA"/>
</dbReference>
<evidence type="ECO:0000313" key="3">
    <source>
        <dbReference type="Proteomes" id="UP001556367"/>
    </source>
</evidence>
<feature type="compositionally biased region" description="Polar residues" evidence="1">
    <location>
        <begin position="10"/>
        <end position="24"/>
    </location>
</feature>